<evidence type="ECO:0000313" key="2">
    <source>
        <dbReference type="Proteomes" id="UP000250043"/>
    </source>
</evidence>
<reference evidence="1 2" key="1">
    <citation type="submission" date="2016-07" db="EMBL/GenBank/DDBJ databases">
        <title>Draft genome of the white-rot fungus Obba rivulosa 3A-2.</title>
        <authorList>
            <consortium name="DOE Joint Genome Institute"/>
            <person name="Miettinen O."/>
            <person name="Riley R."/>
            <person name="Acob R."/>
            <person name="Barry K."/>
            <person name="Cullen D."/>
            <person name="De Vries R."/>
            <person name="Hainaut M."/>
            <person name="Hatakka A."/>
            <person name="Henrissat B."/>
            <person name="Hilden K."/>
            <person name="Kuo R."/>
            <person name="Labutti K."/>
            <person name="Lipzen A."/>
            <person name="Makela M.R."/>
            <person name="Sandor L."/>
            <person name="Spatafora J.W."/>
            <person name="Grigoriev I.V."/>
            <person name="Hibbett D.S."/>
        </authorList>
    </citation>
    <scope>NUCLEOTIDE SEQUENCE [LARGE SCALE GENOMIC DNA]</scope>
    <source>
        <strain evidence="1 2">3A-2</strain>
    </source>
</reference>
<accession>A0A8E2DJ70</accession>
<keyword evidence="2" id="KW-1185">Reference proteome</keyword>
<proteinExistence type="predicted"/>
<protein>
    <submittedName>
        <fullName evidence="1">Uncharacterized protein</fullName>
    </submittedName>
</protein>
<evidence type="ECO:0000313" key="1">
    <source>
        <dbReference type="EMBL" id="OCH87564.1"/>
    </source>
</evidence>
<dbReference type="Proteomes" id="UP000250043">
    <property type="component" value="Unassembled WGS sequence"/>
</dbReference>
<organism evidence="1 2">
    <name type="scientific">Obba rivulosa</name>
    <dbReference type="NCBI Taxonomy" id="1052685"/>
    <lineage>
        <taxon>Eukaryota</taxon>
        <taxon>Fungi</taxon>
        <taxon>Dikarya</taxon>
        <taxon>Basidiomycota</taxon>
        <taxon>Agaricomycotina</taxon>
        <taxon>Agaricomycetes</taxon>
        <taxon>Polyporales</taxon>
        <taxon>Gelatoporiaceae</taxon>
        <taxon>Obba</taxon>
    </lineage>
</organism>
<dbReference type="EMBL" id="KV722481">
    <property type="protein sequence ID" value="OCH87564.1"/>
    <property type="molecule type" value="Genomic_DNA"/>
</dbReference>
<dbReference type="OrthoDB" id="1661054at2759"/>
<dbReference type="AlphaFoldDB" id="A0A8E2DJ70"/>
<gene>
    <name evidence="1" type="ORF">OBBRIDRAFT_889710</name>
</gene>
<sequence>MFASTPTSCAASSHSLPSQRRGLDFAALVRPLVEHTVLSWAQRSFSAAASVFVSIRTSGREKGTAPSRTLLAPSLVPSAKPDALPLLPSFPVVNRRVYRWHPVVEGSATGMCALARRIRTLRMSLSLGTNIMESHEGNEIRSPSPEYLSRAAGL</sequence>
<name>A0A8E2DJ70_9APHY</name>